<proteinExistence type="predicted"/>
<dbReference type="Proteomes" id="UP000215914">
    <property type="component" value="Unassembled WGS sequence"/>
</dbReference>
<dbReference type="AlphaFoldDB" id="A0A9K3DIN2"/>
<gene>
    <name evidence="1" type="ORF">HanXRQr2_Chr17g0801901</name>
</gene>
<keyword evidence="2" id="KW-1185">Reference proteome</keyword>
<reference evidence="1" key="1">
    <citation type="journal article" date="2017" name="Nature">
        <title>The sunflower genome provides insights into oil metabolism, flowering and Asterid evolution.</title>
        <authorList>
            <person name="Badouin H."/>
            <person name="Gouzy J."/>
            <person name="Grassa C.J."/>
            <person name="Murat F."/>
            <person name="Staton S.E."/>
            <person name="Cottret L."/>
            <person name="Lelandais-Briere C."/>
            <person name="Owens G.L."/>
            <person name="Carrere S."/>
            <person name="Mayjonade B."/>
            <person name="Legrand L."/>
            <person name="Gill N."/>
            <person name="Kane N.C."/>
            <person name="Bowers J.E."/>
            <person name="Hubner S."/>
            <person name="Bellec A."/>
            <person name="Berard A."/>
            <person name="Berges H."/>
            <person name="Blanchet N."/>
            <person name="Boniface M.C."/>
            <person name="Brunel D."/>
            <person name="Catrice O."/>
            <person name="Chaidir N."/>
            <person name="Claudel C."/>
            <person name="Donnadieu C."/>
            <person name="Faraut T."/>
            <person name="Fievet G."/>
            <person name="Helmstetter N."/>
            <person name="King M."/>
            <person name="Knapp S.J."/>
            <person name="Lai Z."/>
            <person name="Le Paslier M.C."/>
            <person name="Lippi Y."/>
            <person name="Lorenzon L."/>
            <person name="Mandel J.R."/>
            <person name="Marage G."/>
            <person name="Marchand G."/>
            <person name="Marquand E."/>
            <person name="Bret-Mestries E."/>
            <person name="Morien E."/>
            <person name="Nambeesan S."/>
            <person name="Nguyen T."/>
            <person name="Pegot-Espagnet P."/>
            <person name="Pouilly N."/>
            <person name="Raftis F."/>
            <person name="Sallet E."/>
            <person name="Schiex T."/>
            <person name="Thomas J."/>
            <person name="Vandecasteele C."/>
            <person name="Vares D."/>
            <person name="Vear F."/>
            <person name="Vautrin S."/>
            <person name="Crespi M."/>
            <person name="Mangin B."/>
            <person name="Burke J.M."/>
            <person name="Salse J."/>
            <person name="Munos S."/>
            <person name="Vincourt P."/>
            <person name="Rieseberg L.H."/>
            <person name="Langlade N.B."/>
        </authorList>
    </citation>
    <scope>NUCLEOTIDE SEQUENCE</scope>
    <source>
        <tissue evidence="1">Leaves</tissue>
    </source>
</reference>
<comment type="caution">
    <text evidence="1">The sequence shown here is derived from an EMBL/GenBank/DDBJ whole genome shotgun (WGS) entry which is preliminary data.</text>
</comment>
<protein>
    <submittedName>
        <fullName evidence="1">Uncharacterized protein</fullName>
    </submittedName>
</protein>
<dbReference type="EMBL" id="MNCJ02000332">
    <property type="protein sequence ID" value="KAF5755358.1"/>
    <property type="molecule type" value="Genomic_DNA"/>
</dbReference>
<reference evidence="1" key="2">
    <citation type="submission" date="2020-06" db="EMBL/GenBank/DDBJ databases">
        <title>Helianthus annuus Genome sequencing and assembly Release 2.</title>
        <authorList>
            <person name="Gouzy J."/>
            <person name="Langlade N."/>
            <person name="Munos S."/>
        </authorList>
    </citation>
    <scope>NUCLEOTIDE SEQUENCE</scope>
    <source>
        <tissue evidence="1">Leaves</tissue>
    </source>
</reference>
<accession>A0A9K3DIN2</accession>
<evidence type="ECO:0000313" key="2">
    <source>
        <dbReference type="Proteomes" id="UP000215914"/>
    </source>
</evidence>
<evidence type="ECO:0000313" key="1">
    <source>
        <dbReference type="EMBL" id="KAF5755358.1"/>
    </source>
</evidence>
<sequence>MKAVYKNHQILPISGMHQCCSLSVYLPSSSWYGTDDRELKTKVSYVTKFRMLLTDSSSPRLKLN</sequence>
<organism evidence="1 2">
    <name type="scientific">Helianthus annuus</name>
    <name type="common">Common sunflower</name>
    <dbReference type="NCBI Taxonomy" id="4232"/>
    <lineage>
        <taxon>Eukaryota</taxon>
        <taxon>Viridiplantae</taxon>
        <taxon>Streptophyta</taxon>
        <taxon>Embryophyta</taxon>
        <taxon>Tracheophyta</taxon>
        <taxon>Spermatophyta</taxon>
        <taxon>Magnoliopsida</taxon>
        <taxon>eudicotyledons</taxon>
        <taxon>Gunneridae</taxon>
        <taxon>Pentapetalae</taxon>
        <taxon>asterids</taxon>
        <taxon>campanulids</taxon>
        <taxon>Asterales</taxon>
        <taxon>Asteraceae</taxon>
        <taxon>Asteroideae</taxon>
        <taxon>Heliantheae alliance</taxon>
        <taxon>Heliantheae</taxon>
        <taxon>Helianthus</taxon>
    </lineage>
</organism>
<name>A0A9K3DIN2_HELAN</name>
<dbReference type="Gramene" id="mRNA:HanXRQr2_Chr17g0801901">
    <property type="protein sequence ID" value="mRNA:HanXRQr2_Chr17g0801901"/>
    <property type="gene ID" value="HanXRQr2_Chr17g0801901"/>
</dbReference>